<accession>A0A6J4SHS7</accession>
<dbReference type="SUPFAM" id="SSF56300">
    <property type="entry name" value="Metallo-dependent phosphatases"/>
    <property type="match status" value="1"/>
</dbReference>
<comment type="similarity">
    <text evidence="4">Belongs to the cyclic nucleotide phosphodiesterase class-III family.</text>
</comment>
<dbReference type="Gene3D" id="3.60.21.10">
    <property type="match status" value="2"/>
</dbReference>
<dbReference type="EC" id="3.1.4.17" evidence="7"/>
<dbReference type="InterPro" id="IPR004843">
    <property type="entry name" value="Calcineurin-like_PHP"/>
</dbReference>
<gene>
    <name evidence="7" type="ORF">AVDCRST_MAG53-1682</name>
</gene>
<feature type="region of interest" description="Disordered" evidence="5">
    <location>
        <begin position="182"/>
        <end position="207"/>
    </location>
</feature>
<dbReference type="InterPro" id="IPR029052">
    <property type="entry name" value="Metallo-depent_PP-like"/>
</dbReference>
<keyword evidence="2 7" id="KW-0378">Hydrolase</keyword>
<name>A0A6J4SHS7_9ACTN</name>
<evidence type="ECO:0000256" key="4">
    <source>
        <dbReference type="ARBA" id="ARBA00025742"/>
    </source>
</evidence>
<feature type="domain" description="Calcineurin-like phosphoesterase" evidence="6">
    <location>
        <begin position="100"/>
        <end position="244"/>
    </location>
</feature>
<dbReference type="PANTHER" id="PTHR42988">
    <property type="entry name" value="PHOSPHOHYDROLASE"/>
    <property type="match status" value="1"/>
</dbReference>
<organism evidence="7">
    <name type="scientific">uncultured Solirubrobacteraceae bacterium</name>
    <dbReference type="NCBI Taxonomy" id="1162706"/>
    <lineage>
        <taxon>Bacteria</taxon>
        <taxon>Bacillati</taxon>
        <taxon>Actinomycetota</taxon>
        <taxon>Thermoleophilia</taxon>
        <taxon>Solirubrobacterales</taxon>
        <taxon>Solirubrobacteraceae</taxon>
        <taxon>environmental samples</taxon>
    </lineage>
</organism>
<dbReference type="AlphaFoldDB" id="A0A6J4SHS7"/>
<evidence type="ECO:0000259" key="6">
    <source>
        <dbReference type="Pfam" id="PF00149"/>
    </source>
</evidence>
<evidence type="ECO:0000313" key="7">
    <source>
        <dbReference type="EMBL" id="CAA9493866.1"/>
    </source>
</evidence>
<dbReference type="GO" id="GO:0046872">
    <property type="term" value="F:metal ion binding"/>
    <property type="evidence" value="ECO:0007669"/>
    <property type="project" value="UniProtKB-KW"/>
</dbReference>
<evidence type="ECO:0000256" key="3">
    <source>
        <dbReference type="ARBA" id="ARBA00023004"/>
    </source>
</evidence>
<keyword evidence="3" id="KW-0408">Iron</keyword>
<dbReference type="GO" id="GO:0004114">
    <property type="term" value="F:3',5'-cyclic-nucleotide phosphodiesterase activity"/>
    <property type="evidence" value="ECO:0007669"/>
    <property type="project" value="UniProtKB-EC"/>
</dbReference>
<evidence type="ECO:0000256" key="1">
    <source>
        <dbReference type="ARBA" id="ARBA00022723"/>
    </source>
</evidence>
<sequence length="520" mass="54985">MSRPTPDGTQRVDANRRSVRRRRLGALLALPAVLAAGVGLVLGARGDAAAPAVTTDSTLRATWIDRDGDGALERGPGEPLRDRTDLAPAARPGRVLATLGQITDTHVRDEESPARVSFLDRLGGPFTPTFRPQETLTTQAFAAGLRTLDRERPDLLLVTGDITDNGTRAEYDQALAVLRPGARVDPDTGAPGYEGPQEATNPDPAYYRPDVDPPVERGLLARAQAPFTAPRRRAPWLPIPGNHDLLAAGEVAPSAAINAIAVGSQALIRPREGLDVPRDPRGASAVVEALVAGGELPGETAQVTPDPRRRFLTPAEGRARLRAASALARTPADPAAPGLSAVRDVGDRVRVVTLDFDQAGEGAGGVASAAHVAFLQRALRTAGTRWVLVASHQPLTKARGGERLLRVLDRAPRVLAALAGDTHHHRVRARRSAAGGYFLVETGALADFPQQARTVRVREAQGGGAVLETWVVDTSGAGRVGALADVAREIAFLDAQGGRPGGNRERRSDRNVRLFKAAPR</sequence>
<protein>
    <submittedName>
        <fullName evidence="7">3',5'-cyclic-nucleotide phosphodiesterase</fullName>
        <ecNumber evidence="7">3.1.4.17</ecNumber>
    </submittedName>
</protein>
<dbReference type="PANTHER" id="PTHR42988:SF2">
    <property type="entry name" value="CYCLIC NUCLEOTIDE PHOSPHODIESTERASE CBUA0032-RELATED"/>
    <property type="match status" value="1"/>
</dbReference>
<dbReference type="EMBL" id="CADCVR010000052">
    <property type="protein sequence ID" value="CAA9493866.1"/>
    <property type="molecule type" value="Genomic_DNA"/>
</dbReference>
<evidence type="ECO:0000256" key="2">
    <source>
        <dbReference type="ARBA" id="ARBA00022801"/>
    </source>
</evidence>
<dbReference type="InterPro" id="IPR050884">
    <property type="entry name" value="CNP_phosphodiesterase-III"/>
</dbReference>
<dbReference type="Pfam" id="PF00149">
    <property type="entry name" value="Metallophos"/>
    <property type="match status" value="1"/>
</dbReference>
<proteinExistence type="inferred from homology"/>
<keyword evidence="1" id="KW-0479">Metal-binding</keyword>
<reference evidence="7" key="1">
    <citation type="submission" date="2020-02" db="EMBL/GenBank/DDBJ databases">
        <authorList>
            <person name="Meier V. D."/>
        </authorList>
    </citation>
    <scope>NUCLEOTIDE SEQUENCE</scope>
    <source>
        <strain evidence="7">AVDCRST_MAG53</strain>
    </source>
</reference>
<evidence type="ECO:0000256" key="5">
    <source>
        <dbReference type="SAM" id="MobiDB-lite"/>
    </source>
</evidence>